<reference evidence="1 2" key="1">
    <citation type="submission" date="2019-12" db="EMBL/GenBank/DDBJ databases">
        <title>Halocatena pleomorpha gen. nov. sp. nov., an extremely halophilic archaeon of family Halobacteriaceae isolated from saltpan soil.</title>
        <authorList>
            <person name="Pal Y."/>
            <person name="Verma A."/>
            <person name="Krishnamurthi S."/>
            <person name="Kumar P."/>
        </authorList>
    </citation>
    <scope>NUCLEOTIDE SEQUENCE [LARGE SCALE GENOMIC DNA]</scope>
    <source>
        <strain evidence="1 2">JCM 16495</strain>
    </source>
</reference>
<dbReference type="EMBL" id="WSZK01000010">
    <property type="protein sequence ID" value="MWG33798.1"/>
    <property type="molecule type" value="Genomic_DNA"/>
</dbReference>
<comment type="caution">
    <text evidence="1">The sequence shown here is derived from an EMBL/GenBank/DDBJ whole genome shotgun (WGS) entry which is preliminary data.</text>
</comment>
<accession>A0A6B0GQ64</accession>
<gene>
    <name evidence="1" type="ORF">GQS65_04690</name>
</gene>
<dbReference type="OrthoDB" id="266515at2157"/>
<name>A0A6B0GQ64_9EURY</name>
<proteinExistence type="predicted"/>
<evidence type="ECO:0000313" key="2">
    <source>
        <dbReference type="Proteomes" id="UP000451471"/>
    </source>
</evidence>
<organism evidence="1 2">
    <name type="scientific">Halomarina oriensis</name>
    <dbReference type="NCBI Taxonomy" id="671145"/>
    <lineage>
        <taxon>Archaea</taxon>
        <taxon>Methanobacteriati</taxon>
        <taxon>Methanobacteriota</taxon>
        <taxon>Stenosarchaea group</taxon>
        <taxon>Halobacteria</taxon>
        <taxon>Halobacteriales</taxon>
        <taxon>Natronomonadaceae</taxon>
        <taxon>Halomarina</taxon>
    </lineage>
</organism>
<keyword evidence="2" id="KW-1185">Reference proteome</keyword>
<evidence type="ECO:0000313" key="1">
    <source>
        <dbReference type="EMBL" id="MWG33798.1"/>
    </source>
</evidence>
<dbReference type="Proteomes" id="UP000451471">
    <property type="component" value="Unassembled WGS sequence"/>
</dbReference>
<dbReference type="RefSeq" id="WP_158203517.1">
    <property type="nucleotide sequence ID" value="NZ_WSZK01000010.1"/>
</dbReference>
<protein>
    <submittedName>
        <fullName evidence="1">Uncharacterized protein</fullName>
    </submittedName>
</protein>
<sequence length="218" mass="25224">MTFDDHSPTAYTVVRQLERFIDEIGRRNATAHFTSLFDGRYLKGRELLQRPERFVEDHLVFPVLESLGHSVRPRPIQYAPRWLKRSGVPDFALTTVPIPEAQAKDIRLFGEVKTPNKIAYAREDAREYMSRDMDLNALMVLTDGFEWELVLSGSYAEYPTLDLEPVFRELRKRLIENESYDPHSVRTLVSSQPIDLFTASGIRDIVEREYAVSFPDSV</sequence>
<dbReference type="AlphaFoldDB" id="A0A6B0GQ64"/>